<reference evidence="3" key="1">
    <citation type="submission" date="2022-10" db="EMBL/GenBank/DDBJ databases">
        <title>Tapping the CABI collections for fungal endophytes: first genome assemblies for Collariella, Neodidymelliopsis, Ascochyta clinopodiicola, Didymella pomorum, Didymosphaeria variabile, Neocosmospora piperis and Neocucurbitaria cava.</title>
        <authorList>
            <person name="Hill R."/>
        </authorList>
    </citation>
    <scope>NUCLEOTIDE SEQUENCE</scope>
    <source>
        <strain evidence="3">IMI 355082</strain>
    </source>
</reference>
<feature type="domain" description="Piwi" evidence="2">
    <location>
        <begin position="684"/>
        <end position="1003"/>
    </location>
</feature>
<dbReference type="CDD" id="cd04657">
    <property type="entry name" value="Piwi_ago-like"/>
    <property type="match status" value="1"/>
</dbReference>
<dbReference type="InterPro" id="IPR036085">
    <property type="entry name" value="PAZ_dom_sf"/>
</dbReference>
<dbReference type="OrthoDB" id="10252740at2759"/>
<dbReference type="Gene3D" id="3.30.420.10">
    <property type="entry name" value="Ribonuclease H-like superfamily/Ribonuclease H"/>
    <property type="match status" value="1"/>
</dbReference>
<dbReference type="Pfam" id="PF08699">
    <property type="entry name" value="ArgoL1"/>
    <property type="match status" value="1"/>
</dbReference>
<dbReference type="SUPFAM" id="SSF101690">
    <property type="entry name" value="PAZ domain"/>
    <property type="match status" value="1"/>
</dbReference>
<dbReference type="InterPro" id="IPR032472">
    <property type="entry name" value="ArgoL2"/>
</dbReference>
<dbReference type="InterPro" id="IPR032474">
    <property type="entry name" value="Argonaute_N"/>
</dbReference>
<name>A0A9W8YLV9_9PEZI</name>
<protein>
    <recommendedName>
        <fullName evidence="2">Piwi domain-containing protein</fullName>
    </recommendedName>
</protein>
<dbReference type="InterPro" id="IPR036397">
    <property type="entry name" value="RNaseH_sf"/>
</dbReference>
<feature type="region of interest" description="Disordered" evidence="1">
    <location>
        <begin position="428"/>
        <end position="466"/>
    </location>
</feature>
<dbReference type="CDD" id="cd02846">
    <property type="entry name" value="PAZ_argonaute_like"/>
    <property type="match status" value="1"/>
</dbReference>
<evidence type="ECO:0000313" key="4">
    <source>
        <dbReference type="Proteomes" id="UP001140453"/>
    </source>
</evidence>
<dbReference type="AlphaFoldDB" id="A0A9W8YLV9"/>
<dbReference type="Pfam" id="PF16486">
    <property type="entry name" value="ArgoN"/>
    <property type="match status" value="1"/>
</dbReference>
<dbReference type="InterPro" id="IPR003165">
    <property type="entry name" value="Piwi"/>
</dbReference>
<dbReference type="SMART" id="SM01163">
    <property type="entry name" value="DUF1785"/>
    <property type="match status" value="1"/>
</dbReference>
<evidence type="ECO:0000313" key="3">
    <source>
        <dbReference type="EMBL" id="KAJ4387269.1"/>
    </source>
</evidence>
<dbReference type="InterPro" id="IPR003100">
    <property type="entry name" value="PAZ_dom"/>
</dbReference>
<sequence>MSDRGRGGRGSFRGGDRGRGGSGRGGAFNPAGQVRGGGGFERGGGGFRGGDRGGFRGGDRGRGGGGRGGRPPPQVYTPRTGIPDPDPQVRAVEDARQNARQSPNFALSVLSLGGDKPVMPSRPGYGTEGSAFVVYANYVQLVPPRDLTLYVYDISQISPEVKGKKCIQVIRLLVNESPELADYRSDLVTDFRSTLISRKKLALITQEAGPATITVTYKAEGEDDPKERATEYKVKVQHTKSLTVGDLMDFLTSTNPATLYDNKSEMKQALNIFLKHYAKSANNLATLGTSKTFSIGAGERVDLGRGLVALRGFFTSVRAATNRILVNINVSHGAFYQEGQLTKLMTAFGLSNSDPWIRKLEKFLKRVRVRTTHLKAKINKRGEEVTRAKTVYGLAKKMDGRKLAHPAQVARYGAGPADVKFWLEARAPPSGKDSTSSVATPGKKSGKGKGGKKPTPAGPQRPGAGEGRYISVQEFFKNTYNIATTNDYPVINVGNDENPSYLPAEVCIVLPGQNAIAKLSGDQTRNMIGFAVRRPGENAQSIVDQGLKTAGLTSQTNHLLAQYGLKVGQGLITVQARLLTEPKVFYKNGKAVNTNFGSWNMENIMFNKPGLLKKWSWLGIDDGRLRYNRETLNATVGKFTAALSKNGVTVQQQPLPGNMVLAHRPTDPGIEKMFAGAARNGIDLLLVILPGRDKTDNVELYSYIKTLGDTKYGIHTVCVVGQKFTSNRGQPQYFANVALKFNLKLGGNNQSVDPQRLPLIQKDKTMLVGIDVTHPSPGSSDRAPSVAGMVASIDKHLGQWPGILGLQQEARQEMVSNLVDMLKQHLDNWLHLGKHTSFPENIIVYRDGVSEGQYDLVLKDEVPLLRQACREKYPANVPQPRLSVIIVGKRHHTRFYPRDAKDMDRGGNCKPGTVVDRGVTEEGYWDFFLQSHAAIQGTARPAHYVVVLDEIFRADKATNPANTLEKMTQALCYSYSRATKAVSICTPAYHADILCERSRRYLQDVFEGTISDTASVVSTTTSGSDGVTIHERLRNTMFYI</sequence>
<feature type="compositionally biased region" description="Basic and acidic residues" evidence="1">
    <location>
        <begin position="49"/>
        <end position="62"/>
    </location>
</feature>
<dbReference type="Proteomes" id="UP001140453">
    <property type="component" value="Unassembled WGS sequence"/>
</dbReference>
<dbReference type="Gene3D" id="3.40.50.2300">
    <property type="match status" value="1"/>
</dbReference>
<dbReference type="EMBL" id="JAPEVB010000005">
    <property type="protein sequence ID" value="KAJ4387269.1"/>
    <property type="molecule type" value="Genomic_DNA"/>
</dbReference>
<dbReference type="Pfam" id="PF16488">
    <property type="entry name" value="ArgoL2"/>
    <property type="match status" value="1"/>
</dbReference>
<dbReference type="PROSITE" id="PS50822">
    <property type="entry name" value="PIWI"/>
    <property type="match status" value="1"/>
</dbReference>
<feature type="region of interest" description="Disordered" evidence="1">
    <location>
        <begin position="1"/>
        <end position="88"/>
    </location>
</feature>
<accession>A0A9W8YLV9</accession>
<dbReference type="InterPro" id="IPR045246">
    <property type="entry name" value="Piwi_ago-like"/>
</dbReference>
<keyword evidence="4" id="KW-1185">Reference proteome</keyword>
<dbReference type="SMART" id="SM00950">
    <property type="entry name" value="Piwi"/>
    <property type="match status" value="1"/>
</dbReference>
<evidence type="ECO:0000259" key="2">
    <source>
        <dbReference type="PROSITE" id="PS50822"/>
    </source>
</evidence>
<organism evidence="3 4">
    <name type="scientific">Gnomoniopsis smithogilvyi</name>
    <dbReference type="NCBI Taxonomy" id="1191159"/>
    <lineage>
        <taxon>Eukaryota</taxon>
        <taxon>Fungi</taxon>
        <taxon>Dikarya</taxon>
        <taxon>Ascomycota</taxon>
        <taxon>Pezizomycotina</taxon>
        <taxon>Sordariomycetes</taxon>
        <taxon>Sordariomycetidae</taxon>
        <taxon>Diaporthales</taxon>
        <taxon>Gnomoniaceae</taxon>
        <taxon>Gnomoniopsis</taxon>
    </lineage>
</organism>
<dbReference type="Pfam" id="PF02171">
    <property type="entry name" value="Piwi"/>
    <property type="match status" value="1"/>
</dbReference>
<evidence type="ECO:0000256" key="1">
    <source>
        <dbReference type="SAM" id="MobiDB-lite"/>
    </source>
</evidence>
<proteinExistence type="predicted"/>
<dbReference type="InterPro" id="IPR012337">
    <property type="entry name" value="RNaseH-like_sf"/>
</dbReference>
<feature type="compositionally biased region" description="Gly residues" evidence="1">
    <location>
        <begin position="34"/>
        <end position="48"/>
    </location>
</feature>
<gene>
    <name evidence="3" type="ORF">N0V93_007858</name>
</gene>
<comment type="caution">
    <text evidence="3">The sequence shown here is derived from an EMBL/GenBank/DDBJ whole genome shotgun (WGS) entry which is preliminary data.</text>
</comment>
<dbReference type="SUPFAM" id="SSF53098">
    <property type="entry name" value="Ribonuclease H-like"/>
    <property type="match status" value="1"/>
</dbReference>
<dbReference type="Pfam" id="PF02170">
    <property type="entry name" value="PAZ"/>
    <property type="match status" value="1"/>
</dbReference>
<dbReference type="InterPro" id="IPR014811">
    <property type="entry name" value="ArgoL1"/>
</dbReference>
<dbReference type="GO" id="GO:0003723">
    <property type="term" value="F:RNA binding"/>
    <property type="evidence" value="ECO:0007669"/>
    <property type="project" value="InterPro"/>
</dbReference>
<dbReference type="Gene3D" id="2.170.260.10">
    <property type="entry name" value="paz domain"/>
    <property type="match status" value="1"/>
</dbReference>
<dbReference type="PANTHER" id="PTHR22891">
    <property type="entry name" value="EUKARYOTIC TRANSLATION INITIATION FACTOR 2C"/>
    <property type="match status" value="1"/>
</dbReference>